<accession>A0A2C9D0X9</accession>
<evidence type="ECO:0000313" key="7">
    <source>
        <dbReference type="Proteomes" id="UP000223606"/>
    </source>
</evidence>
<keyword evidence="4" id="KW-0547">Nucleotide-binding</keyword>
<evidence type="ECO:0000256" key="5">
    <source>
        <dbReference type="ARBA" id="ARBA00022840"/>
    </source>
</evidence>
<dbReference type="PANTHER" id="PTHR30201:SF2">
    <property type="entry name" value="2-(5''-TRIPHOSPHORIBOSYL)-3'-DEPHOSPHOCOENZYME-A SYNTHASE"/>
    <property type="match status" value="1"/>
</dbReference>
<comment type="catalytic activity">
    <reaction evidence="1">
        <text>3'-dephospho-CoA + ATP = 2'-(5''-triphospho-alpha-D-ribosyl)-3'-dephospho-CoA + adenine</text>
        <dbReference type="Rhea" id="RHEA:15117"/>
        <dbReference type="ChEBI" id="CHEBI:16708"/>
        <dbReference type="ChEBI" id="CHEBI:30616"/>
        <dbReference type="ChEBI" id="CHEBI:57328"/>
        <dbReference type="ChEBI" id="CHEBI:61378"/>
        <dbReference type="EC" id="2.4.2.52"/>
    </reaction>
</comment>
<dbReference type="RefSeq" id="WP_099554039.1">
    <property type="nucleotide sequence ID" value="NZ_LT960614.1"/>
</dbReference>
<keyword evidence="5" id="KW-0067">ATP-binding</keyword>
<keyword evidence="7" id="KW-1185">Reference proteome</keyword>
<evidence type="ECO:0000256" key="1">
    <source>
        <dbReference type="ARBA" id="ARBA00001210"/>
    </source>
</evidence>
<dbReference type="Proteomes" id="UP000223606">
    <property type="component" value="Chromosome 1"/>
</dbReference>
<gene>
    <name evidence="6" type="primary">citG</name>
    <name evidence="6" type="ORF">HDIA_0496</name>
</gene>
<dbReference type="Pfam" id="PF01874">
    <property type="entry name" value="CitG"/>
    <property type="match status" value="1"/>
</dbReference>
<protein>
    <recommendedName>
        <fullName evidence="2">triphosphoribosyl-dephospho-CoA synthase</fullName>
        <ecNumber evidence="2">2.4.2.52</ecNumber>
    </recommendedName>
</protein>
<dbReference type="GO" id="GO:0016757">
    <property type="term" value="F:glycosyltransferase activity"/>
    <property type="evidence" value="ECO:0007669"/>
    <property type="project" value="UniProtKB-KW"/>
</dbReference>
<dbReference type="GO" id="GO:0051191">
    <property type="term" value="P:prosthetic group biosynthetic process"/>
    <property type="evidence" value="ECO:0007669"/>
    <property type="project" value="TreeGrafter"/>
</dbReference>
<dbReference type="EC" id="2.4.2.52" evidence="2"/>
<proteinExistence type="predicted"/>
<keyword evidence="6" id="KW-0328">Glycosyltransferase</keyword>
<dbReference type="InterPro" id="IPR002736">
    <property type="entry name" value="CitG"/>
</dbReference>
<evidence type="ECO:0000256" key="2">
    <source>
        <dbReference type="ARBA" id="ARBA00012074"/>
    </source>
</evidence>
<keyword evidence="3 6" id="KW-0808">Transferase</keyword>
<reference evidence="7" key="1">
    <citation type="submission" date="2017-09" db="EMBL/GenBank/DDBJ databases">
        <title>Genome sequence of Nannocystis excedens DSM 71.</title>
        <authorList>
            <person name="Blom J."/>
        </authorList>
    </citation>
    <scope>NUCLEOTIDE SEQUENCE [LARGE SCALE GENOMIC DNA]</scope>
    <source>
        <strain evidence="7">type strain: E19</strain>
    </source>
</reference>
<dbReference type="GO" id="GO:0005524">
    <property type="term" value="F:ATP binding"/>
    <property type="evidence" value="ECO:0007669"/>
    <property type="project" value="UniProtKB-KW"/>
</dbReference>
<evidence type="ECO:0000313" key="6">
    <source>
        <dbReference type="EMBL" id="SON54037.1"/>
    </source>
</evidence>
<evidence type="ECO:0000256" key="3">
    <source>
        <dbReference type="ARBA" id="ARBA00022679"/>
    </source>
</evidence>
<dbReference type="PANTHER" id="PTHR30201">
    <property type="entry name" value="TRIPHOSPHORIBOSYL-DEPHOSPHO-COA SYNTHASE"/>
    <property type="match status" value="1"/>
</dbReference>
<name>A0A2C9D0X9_9HYPH</name>
<dbReference type="OrthoDB" id="114886at2"/>
<dbReference type="AlphaFoldDB" id="A0A2C9D0X9"/>
<dbReference type="KEGG" id="hdi:HDIA_0496"/>
<sequence length="308" mass="32355">MFADTLQLTRCAQIGPDAAFREPEVDPIDALAGRIGALAADVLVRELETWPKPGLVSPLDAGSHDDMDVPQFLASIDAVAPYFVQLAVCGAEGGDLEDLRGIGRDAETAMMAATGGVNTHRGAIFALGLLCAAAGSRSRDRMTRTTLSARLNAEGVCEHVAQHWGEAIFRGPIPLHSHSSKMGRRHGAGGARAEAASGFWHARFVGLPALRWVRSQGVPERAANVQAFFALLATIDDTNILYRGGETGARAARSAAALFLAHGGVLKAGWDEGALAIHRNFVSQGLSPGGCADLLSVTLFLDAIDNLS</sequence>
<dbReference type="EMBL" id="LT960614">
    <property type="protein sequence ID" value="SON54037.1"/>
    <property type="molecule type" value="Genomic_DNA"/>
</dbReference>
<dbReference type="Gene3D" id="1.10.4200.10">
    <property type="entry name" value="Triphosphoribosyl-dephospho-CoA protein"/>
    <property type="match status" value="2"/>
</dbReference>
<organism evidence="6 7">
    <name type="scientific">Hartmannibacter diazotrophicus</name>
    <dbReference type="NCBI Taxonomy" id="1482074"/>
    <lineage>
        <taxon>Bacteria</taxon>
        <taxon>Pseudomonadati</taxon>
        <taxon>Pseudomonadota</taxon>
        <taxon>Alphaproteobacteria</taxon>
        <taxon>Hyphomicrobiales</taxon>
        <taxon>Pleomorphomonadaceae</taxon>
        <taxon>Hartmannibacter</taxon>
    </lineage>
</organism>
<dbReference type="GO" id="GO:0046917">
    <property type="term" value="F:triphosphoribosyl-dephospho-CoA synthase activity"/>
    <property type="evidence" value="ECO:0007669"/>
    <property type="project" value="UniProtKB-EC"/>
</dbReference>
<evidence type="ECO:0000256" key="4">
    <source>
        <dbReference type="ARBA" id="ARBA00022741"/>
    </source>
</evidence>